<reference evidence="2" key="1">
    <citation type="submission" date="2016-03" db="EMBL/GenBank/DDBJ databases">
        <authorList>
            <person name="Guldener U."/>
        </authorList>
    </citation>
    <scope>NUCLEOTIDE SEQUENCE [LARGE SCALE GENOMIC DNA]</scope>
    <source>
        <strain evidence="2">04CH-RAC-A.6.1</strain>
    </source>
</reference>
<proteinExistence type="predicted"/>
<keyword evidence="2" id="KW-1185">Reference proteome</keyword>
<accession>A0A1E1KZP5</accession>
<evidence type="ECO:0000313" key="2">
    <source>
        <dbReference type="Proteomes" id="UP000178912"/>
    </source>
</evidence>
<sequence length="106" mass="12282">MERKIILELCQPWAATLMVQRSRLTAAERATITDKWRQPTATDASLAERHVSESWVGLQNRDLTYDCGQFSRDHQSSRREEERKAEQVPRNICVIVPEKARALMKS</sequence>
<gene>
    <name evidence="1" type="ORF">RAG0_09720</name>
</gene>
<evidence type="ECO:0000313" key="1">
    <source>
        <dbReference type="EMBL" id="CZT02700.1"/>
    </source>
</evidence>
<dbReference type="Proteomes" id="UP000178912">
    <property type="component" value="Unassembled WGS sequence"/>
</dbReference>
<dbReference type="AlphaFoldDB" id="A0A1E1KZP5"/>
<organism evidence="1 2">
    <name type="scientific">Rhynchosporium agropyri</name>
    <dbReference type="NCBI Taxonomy" id="914238"/>
    <lineage>
        <taxon>Eukaryota</taxon>
        <taxon>Fungi</taxon>
        <taxon>Dikarya</taxon>
        <taxon>Ascomycota</taxon>
        <taxon>Pezizomycotina</taxon>
        <taxon>Leotiomycetes</taxon>
        <taxon>Helotiales</taxon>
        <taxon>Ploettnerulaceae</taxon>
        <taxon>Rhynchosporium</taxon>
    </lineage>
</organism>
<name>A0A1E1KZP5_9HELO</name>
<protein>
    <submittedName>
        <fullName evidence="1">Uncharacterized protein</fullName>
    </submittedName>
</protein>
<dbReference type="EMBL" id="FJUX01000057">
    <property type="protein sequence ID" value="CZT02700.1"/>
    <property type="molecule type" value="Genomic_DNA"/>
</dbReference>